<dbReference type="EMBL" id="JARQWQ010000059">
    <property type="protein sequence ID" value="KAK2555920.1"/>
    <property type="molecule type" value="Genomic_DNA"/>
</dbReference>
<organism evidence="3 4">
    <name type="scientific">Acropora cervicornis</name>
    <name type="common">Staghorn coral</name>
    <dbReference type="NCBI Taxonomy" id="6130"/>
    <lineage>
        <taxon>Eukaryota</taxon>
        <taxon>Metazoa</taxon>
        <taxon>Cnidaria</taxon>
        <taxon>Anthozoa</taxon>
        <taxon>Hexacorallia</taxon>
        <taxon>Scleractinia</taxon>
        <taxon>Astrocoeniina</taxon>
        <taxon>Acroporidae</taxon>
        <taxon>Acropora</taxon>
    </lineage>
</organism>
<dbReference type="Proteomes" id="UP001249851">
    <property type="component" value="Unassembled WGS sequence"/>
</dbReference>
<name>A0AAD9V050_ACRCE</name>
<reference evidence="3" key="2">
    <citation type="journal article" date="2023" name="Science">
        <title>Genomic signatures of disease resistance in endangered staghorn corals.</title>
        <authorList>
            <person name="Vollmer S.V."/>
            <person name="Selwyn J.D."/>
            <person name="Despard B.A."/>
            <person name="Roesel C.L."/>
        </authorList>
    </citation>
    <scope>NUCLEOTIDE SEQUENCE</scope>
    <source>
        <strain evidence="3">K2</strain>
    </source>
</reference>
<sequence length="465" mass="52968">MGVASSSAPARRHWEFLKSKGRLSRIFAEPALIAYRRPKNPHDKLLKATDINPYVINWILDFLSQRKQRVVVDGITTEFIDINRGVPQGTVLGPILFFLMVNDIQLADPRRNLLVKFADDSTISIPVSKDSTDATINEVNSKKVVPISQRIKRKWFDLSHRRSTTVSLETRNPYPDVASSDVKGRGRGLGKIAETQLQRQYSFGIIDWKISELKKIDTKTRKLLNMHKMLHPKADVERLYISSIDGSRGLIEEETAFKIATIGLDHYRKNKDGQCTKENKEDKSDSENAQALKNIITSKTKSVKEEKKKNKALHGQQPKILEKPHVDTVTTNKWLSSNLKGKTEGLLVAAQDQALNTRNYQKVVAKTEYISKHDKAAVYRHWNICQDHDIEVIDEWYEHKPESVTHSKDSKIVWDMPVNTDRTITANRPDILIKNSVNSTCKLIDVSIASDRNIALKEIEKKSNC</sequence>
<evidence type="ECO:0000313" key="4">
    <source>
        <dbReference type="Proteomes" id="UP001249851"/>
    </source>
</evidence>
<dbReference type="PROSITE" id="PS50878">
    <property type="entry name" value="RT_POL"/>
    <property type="match status" value="1"/>
</dbReference>
<proteinExistence type="predicted"/>
<gene>
    <name evidence="3" type="ORF">P5673_022190</name>
</gene>
<protein>
    <recommendedName>
        <fullName evidence="2">Reverse transcriptase domain-containing protein</fullName>
    </recommendedName>
</protein>
<reference evidence="3" key="1">
    <citation type="journal article" date="2023" name="G3 (Bethesda)">
        <title>Whole genome assembly and annotation of the endangered Caribbean coral Acropora cervicornis.</title>
        <authorList>
            <person name="Selwyn J.D."/>
            <person name="Vollmer S.V."/>
        </authorList>
    </citation>
    <scope>NUCLEOTIDE SEQUENCE</scope>
    <source>
        <strain evidence="3">K2</strain>
    </source>
</reference>
<comment type="caution">
    <text evidence="3">The sequence shown here is derived from an EMBL/GenBank/DDBJ whole genome shotgun (WGS) entry which is preliminary data.</text>
</comment>
<accession>A0AAD9V050</accession>
<feature type="domain" description="Reverse transcriptase" evidence="2">
    <location>
        <begin position="1"/>
        <end position="179"/>
    </location>
</feature>
<dbReference type="AlphaFoldDB" id="A0AAD9V050"/>
<evidence type="ECO:0000259" key="2">
    <source>
        <dbReference type="PROSITE" id="PS50878"/>
    </source>
</evidence>
<feature type="region of interest" description="Disordered" evidence="1">
    <location>
        <begin position="293"/>
        <end position="315"/>
    </location>
</feature>
<dbReference type="PANTHER" id="PTHR35450:SF2">
    <property type="entry name" value="REVERSE TRANSCRIPTASE DOMAIN-CONTAINING PROTEIN"/>
    <property type="match status" value="1"/>
</dbReference>
<evidence type="ECO:0000256" key="1">
    <source>
        <dbReference type="SAM" id="MobiDB-lite"/>
    </source>
</evidence>
<dbReference type="PANTHER" id="PTHR35450">
    <property type="entry name" value="REVERSE TRANSCRIPTASE DOMAIN-CONTAINING PROTEIN"/>
    <property type="match status" value="1"/>
</dbReference>
<keyword evidence="4" id="KW-1185">Reference proteome</keyword>
<evidence type="ECO:0000313" key="3">
    <source>
        <dbReference type="EMBL" id="KAK2555920.1"/>
    </source>
</evidence>
<dbReference type="InterPro" id="IPR000477">
    <property type="entry name" value="RT_dom"/>
</dbReference>